<dbReference type="InterPro" id="IPR008974">
    <property type="entry name" value="TRAF-like"/>
</dbReference>
<protein>
    <recommendedName>
        <fullName evidence="2">MATH domain-containing protein</fullName>
    </recommendedName>
</protein>
<evidence type="ECO:0000313" key="4">
    <source>
        <dbReference type="Proteomes" id="UP000323000"/>
    </source>
</evidence>
<dbReference type="Proteomes" id="UP000323000">
    <property type="component" value="Chromosome 1"/>
</dbReference>
<dbReference type="SUPFAM" id="SSF49599">
    <property type="entry name" value="TRAF domain-like"/>
    <property type="match status" value="1"/>
</dbReference>
<comment type="caution">
    <text evidence="3">The sequence shown here is derived from an EMBL/GenBank/DDBJ whole genome shotgun (WGS) entry which is preliminary data.</text>
</comment>
<feature type="signal peptide" evidence="1">
    <location>
        <begin position="1"/>
        <end position="18"/>
    </location>
</feature>
<feature type="domain" description="MATH" evidence="2">
    <location>
        <begin position="63"/>
        <end position="114"/>
    </location>
</feature>
<evidence type="ECO:0000256" key="1">
    <source>
        <dbReference type="SAM" id="SignalP"/>
    </source>
</evidence>
<dbReference type="CDD" id="cd00121">
    <property type="entry name" value="MATH"/>
    <property type="match status" value="1"/>
</dbReference>
<feature type="chain" id="PRO_5023147542" description="MATH domain-containing protein" evidence="1">
    <location>
        <begin position="19"/>
        <end position="133"/>
    </location>
</feature>
<organism evidence="3 4">
    <name type="scientific">Acer yangbiense</name>
    <dbReference type="NCBI Taxonomy" id="1000413"/>
    <lineage>
        <taxon>Eukaryota</taxon>
        <taxon>Viridiplantae</taxon>
        <taxon>Streptophyta</taxon>
        <taxon>Embryophyta</taxon>
        <taxon>Tracheophyta</taxon>
        <taxon>Spermatophyta</taxon>
        <taxon>Magnoliopsida</taxon>
        <taxon>eudicotyledons</taxon>
        <taxon>Gunneridae</taxon>
        <taxon>Pentapetalae</taxon>
        <taxon>rosids</taxon>
        <taxon>malvids</taxon>
        <taxon>Sapindales</taxon>
        <taxon>Sapindaceae</taxon>
        <taxon>Hippocastanoideae</taxon>
        <taxon>Acereae</taxon>
        <taxon>Acer</taxon>
    </lineage>
</organism>
<name>A0A5C7IQX5_9ROSI</name>
<dbReference type="InterPro" id="IPR002083">
    <property type="entry name" value="MATH/TRAF_dom"/>
</dbReference>
<dbReference type="OrthoDB" id="1883087at2759"/>
<sequence length="133" mass="15384">MKFYLYFISLFAFDALHANKADWGDLFTYNSVENFVAMASFVDEQDGVTELEFTMILIFVDCCRKIRLYPNGLKHLNRSHLSLFLLLADFTPDSKVYIDYTLRIVDQLQANHIAVKGKRLSCTSKLSVADIWK</sequence>
<dbReference type="EMBL" id="VAHF01000001">
    <property type="protein sequence ID" value="TXG71469.1"/>
    <property type="molecule type" value="Genomic_DNA"/>
</dbReference>
<evidence type="ECO:0000313" key="3">
    <source>
        <dbReference type="EMBL" id="TXG71469.1"/>
    </source>
</evidence>
<dbReference type="Gene3D" id="2.60.210.10">
    <property type="entry name" value="Apoptosis, Tumor Necrosis Factor Receptor Associated Protein 2, Chain A"/>
    <property type="match status" value="1"/>
</dbReference>
<keyword evidence="1" id="KW-0732">Signal</keyword>
<proteinExistence type="predicted"/>
<reference evidence="4" key="1">
    <citation type="journal article" date="2019" name="Gigascience">
        <title>De novo genome assembly of the endangered Acer yangbiense, a plant species with extremely small populations endemic to Yunnan Province, China.</title>
        <authorList>
            <person name="Yang J."/>
            <person name="Wariss H.M."/>
            <person name="Tao L."/>
            <person name="Zhang R."/>
            <person name="Yun Q."/>
            <person name="Hollingsworth P."/>
            <person name="Dao Z."/>
            <person name="Luo G."/>
            <person name="Guo H."/>
            <person name="Ma Y."/>
            <person name="Sun W."/>
        </authorList>
    </citation>
    <scope>NUCLEOTIDE SEQUENCE [LARGE SCALE GENOMIC DNA]</scope>
    <source>
        <strain evidence="4">cv. Malutang</strain>
    </source>
</reference>
<dbReference type="AlphaFoldDB" id="A0A5C7IQX5"/>
<dbReference type="Pfam" id="PF22486">
    <property type="entry name" value="MATH_2"/>
    <property type="match status" value="1"/>
</dbReference>
<gene>
    <name evidence="3" type="ORF">EZV62_000048</name>
</gene>
<evidence type="ECO:0000259" key="2">
    <source>
        <dbReference type="Pfam" id="PF22486"/>
    </source>
</evidence>
<accession>A0A5C7IQX5</accession>
<keyword evidence="4" id="KW-1185">Reference proteome</keyword>